<dbReference type="EMBL" id="HBGA01125602">
    <property type="protein sequence ID" value="CAD9035241.1"/>
    <property type="molecule type" value="Transcribed_RNA"/>
</dbReference>
<proteinExistence type="predicted"/>
<gene>
    <name evidence="1" type="ORF">EGYM00392_LOCUS46395</name>
</gene>
<reference evidence="1" key="1">
    <citation type="submission" date="2021-01" db="EMBL/GenBank/DDBJ databases">
        <authorList>
            <person name="Corre E."/>
            <person name="Pelletier E."/>
            <person name="Niang G."/>
            <person name="Scheremetjew M."/>
            <person name="Finn R."/>
            <person name="Kale V."/>
            <person name="Holt S."/>
            <person name="Cochrane G."/>
            <person name="Meng A."/>
            <person name="Brown T."/>
            <person name="Cohen L."/>
        </authorList>
    </citation>
    <scope>NUCLEOTIDE SEQUENCE</scope>
    <source>
        <strain evidence="1">NIES-381</strain>
    </source>
</reference>
<protein>
    <submittedName>
        <fullName evidence="1">Uncharacterized protein</fullName>
    </submittedName>
</protein>
<organism evidence="1">
    <name type="scientific">Eutreptiella gymnastica</name>
    <dbReference type="NCBI Taxonomy" id="73025"/>
    <lineage>
        <taxon>Eukaryota</taxon>
        <taxon>Discoba</taxon>
        <taxon>Euglenozoa</taxon>
        <taxon>Euglenida</taxon>
        <taxon>Spirocuta</taxon>
        <taxon>Euglenophyceae</taxon>
        <taxon>Eutreptiales</taxon>
        <taxon>Eutreptiaceae</taxon>
        <taxon>Eutreptiella</taxon>
    </lineage>
</organism>
<sequence length="110" mass="12074">MEKPAALKPLDIYSVLSATYGATEFVPLADDSPDMFFLHVTEKVATKIGPQLTVSNMPVYVRYNPKTRTSSAAPSPSYGPPSSRGNLMLRLWRCTHLVQLSTIAGQLCKM</sequence>
<accession>A0A7S1J7U2</accession>
<evidence type="ECO:0000313" key="1">
    <source>
        <dbReference type="EMBL" id="CAD9035241.1"/>
    </source>
</evidence>
<dbReference type="AlphaFoldDB" id="A0A7S1J7U2"/>
<name>A0A7S1J7U2_9EUGL</name>